<feature type="compositionally biased region" description="Polar residues" evidence="1">
    <location>
        <begin position="307"/>
        <end position="319"/>
    </location>
</feature>
<comment type="caution">
    <text evidence="5">The sequence shown here is derived from an EMBL/GenBank/DDBJ whole genome shotgun (WGS) entry which is preliminary data.</text>
</comment>
<dbReference type="InterPro" id="IPR007621">
    <property type="entry name" value="TPM_dom"/>
</dbReference>
<organism evidence="5 6">
    <name type="scientific">Mucilaginibacter litoreus</name>
    <dbReference type="NCBI Taxonomy" id="1048221"/>
    <lineage>
        <taxon>Bacteria</taxon>
        <taxon>Pseudomonadati</taxon>
        <taxon>Bacteroidota</taxon>
        <taxon>Sphingobacteriia</taxon>
        <taxon>Sphingobacteriales</taxon>
        <taxon>Sphingobacteriaceae</taxon>
        <taxon>Mucilaginibacter</taxon>
    </lineage>
</organism>
<evidence type="ECO:0000256" key="1">
    <source>
        <dbReference type="SAM" id="MobiDB-lite"/>
    </source>
</evidence>
<feature type="compositionally biased region" description="Low complexity" evidence="1">
    <location>
        <begin position="349"/>
        <end position="374"/>
    </location>
</feature>
<evidence type="ECO:0000313" key="6">
    <source>
        <dbReference type="Proteomes" id="UP001597010"/>
    </source>
</evidence>
<keyword evidence="2" id="KW-0472">Membrane</keyword>
<dbReference type="Pfam" id="PF04536">
    <property type="entry name" value="TPM_phosphatase"/>
    <property type="match status" value="1"/>
</dbReference>
<dbReference type="EMBL" id="JBHTHZ010000002">
    <property type="protein sequence ID" value="MFD0792651.1"/>
    <property type="molecule type" value="Genomic_DNA"/>
</dbReference>
<feature type="compositionally biased region" description="Low complexity" evidence="1">
    <location>
        <begin position="320"/>
        <end position="333"/>
    </location>
</feature>
<keyword evidence="3" id="KW-0732">Signal</keyword>
<keyword evidence="2" id="KW-1133">Transmembrane helix</keyword>
<dbReference type="PANTHER" id="PTHR30373:SF2">
    <property type="entry name" value="UPF0603 PROTEIN YGCG"/>
    <property type="match status" value="1"/>
</dbReference>
<reference evidence="6" key="1">
    <citation type="journal article" date="2019" name="Int. J. Syst. Evol. Microbiol.">
        <title>The Global Catalogue of Microorganisms (GCM) 10K type strain sequencing project: providing services to taxonomists for standard genome sequencing and annotation.</title>
        <authorList>
            <consortium name="The Broad Institute Genomics Platform"/>
            <consortium name="The Broad Institute Genome Sequencing Center for Infectious Disease"/>
            <person name="Wu L."/>
            <person name="Ma J."/>
        </authorList>
    </citation>
    <scope>NUCLEOTIDE SEQUENCE [LARGE SCALE GENOMIC DNA]</scope>
    <source>
        <strain evidence="6">CCUG 61484</strain>
    </source>
</reference>
<feature type="compositionally biased region" description="Acidic residues" evidence="1">
    <location>
        <begin position="334"/>
        <end position="348"/>
    </location>
</feature>
<feature type="chain" id="PRO_5045221585" evidence="3">
    <location>
        <begin position="18"/>
        <end position="374"/>
    </location>
</feature>
<feature type="signal peptide" evidence="3">
    <location>
        <begin position="1"/>
        <end position="17"/>
    </location>
</feature>
<evidence type="ECO:0000259" key="4">
    <source>
        <dbReference type="Pfam" id="PF04536"/>
    </source>
</evidence>
<feature type="transmembrane region" description="Helical" evidence="2">
    <location>
        <begin position="190"/>
        <end position="212"/>
    </location>
</feature>
<feature type="region of interest" description="Disordered" evidence="1">
    <location>
        <begin position="161"/>
        <end position="184"/>
    </location>
</feature>
<dbReference type="RefSeq" id="WP_377111311.1">
    <property type="nucleotide sequence ID" value="NZ_JBHTHZ010000002.1"/>
</dbReference>
<feature type="compositionally biased region" description="Polar residues" evidence="1">
    <location>
        <begin position="161"/>
        <end position="170"/>
    </location>
</feature>
<accession>A0ABW3AQ76</accession>
<evidence type="ECO:0000256" key="2">
    <source>
        <dbReference type="SAM" id="Phobius"/>
    </source>
</evidence>
<dbReference type="Proteomes" id="UP001597010">
    <property type="component" value="Unassembled WGS sequence"/>
</dbReference>
<evidence type="ECO:0000256" key="3">
    <source>
        <dbReference type="SAM" id="SignalP"/>
    </source>
</evidence>
<proteinExistence type="predicted"/>
<evidence type="ECO:0000313" key="5">
    <source>
        <dbReference type="EMBL" id="MFD0792651.1"/>
    </source>
</evidence>
<dbReference type="PANTHER" id="PTHR30373">
    <property type="entry name" value="UPF0603 PROTEIN YGCG"/>
    <property type="match status" value="1"/>
</dbReference>
<sequence length="374" mass="41404">MKKILILFLALAVQVSAQVPKPKKQTFINDYSGVLSVNDIKTLNQKIYIIQKESDVQMAVVLVDEIPSAYNIKKFATAIGRQWHVGKNQRGLVYVAAIKQHTQRLEVAKNLRSIFTTKKTEAILSAMKSAYRKEDYAGGLKILVNKIHGTLAPQTEITPVESSVAETSTAVEKEKDSKVQNNNNGQKDEVQATVIGAIIWFGIILLIVIIYYRRKLKAQEKMFESMVRMSQSQPNIYNNLNDGSAVNAGYNDNTYRGYSRSVSNRRSSSAGSFITGAALGAAGGYGARYLQDKINEDHHKESEDNRQTTQDSFANSTITSDNNPNNWGNWNESGNDDDSGFSDDESESYNDSNSTDNSGFSDDTDDSSGSTSNW</sequence>
<name>A0ABW3AQ76_9SPHI</name>
<dbReference type="Gene3D" id="3.10.310.50">
    <property type="match status" value="1"/>
</dbReference>
<gene>
    <name evidence="5" type="ORF">ACFQZX_03420</name>
</gene>
<feature type="domain" description="TPM" evidence="4">
    <location>
        <begin position="28"/>
        <end position="148"/>
    </location>
</feature>
<protein>
    <submittedName>
        <fullName evidence="5">TPM domain-containing protein</fullName>
    </submittedName>
</protein>
<keyword evidence="6" id="KW-1185">Reference proteome</keyword>
<keyword evidence="2" id="KW-0812">Transmembrane</keyword>
<feature type="region of interest" description="Disordered" evidence="1">
    <location>
        <begin position="298"/>
        <end position="374"/>
    </location>
</feature>